<dbReference type="InterPro" id="IPR051395">
    <property type="entry name" value="Cytochrome_c_Peroxidase/MauG"/>
</dbReference>
<accession>A0ABN8EM23</accession>
<evidence type="ECO:0000259" key="9">
    <source>
        <dbReference type="PROSITE" id="PS51007"/>
    </source>
</evidence>
<evidence type="ECO:0000256" key="5">
    <source>
        <dbReference type="ARBA" id="ARBA00023002"/>
    </source>
</evidence>
<dbReference type="SUPFAM" id="SSF46626">
    <property type="entry name" value="Cytochrome c"/>
    <property type="match status" value="2"/>
</dbReference>
<dbReference type="Pfam" id="PF03150">
    <property type="entry name" value="CCP_MauG"/>
    <property type="match status" value="1"/>
</dbReference>
<evidence type="ECO:0000256" key="2">
    <source>
        <dbReference type="ARBA" id="ARBA00022617"/>
    </source>
</evidence>
<keyword evidence="11" id="KW-1185">Reference proteome</keyword>
<dbReference type="PANTHER" id="PTHR30600">
    <property type="entry name" value="CYTOCHROME C PEROXIDASE-RELATED"/>
    <property type="match status" value="1"/>
</dbReference>
<keyword evidence="5" id="KW-0560">Oxidoreductase</keyword>
<evidence type="ECO:0000256" key="6">
    <source>
        <dbReference type="ARBA" id="ARBA00023004"/>
    </source>
</evidence>
<keyword evidence="3 7" id="KW-0479">Metal-binding</keyword>
<gene>
    <name evidence="10" type="ORF">SIN8267_02423</name>
</gene>
<dbReference type="Proteomes" id="UP000838100">
    <property type="component" value="Unassembled WGS sequence"/>
</dbReference>
<dbReference type="PROSITE" id="PS51257">
    <property type="entry name" value="PROKAR_LIPOPROTEIN"/>
    <property type="match status" value="1"/>
</dbReference>
<dbReference type="PANTHER" id="PTHR30600:SF10">
    <property type="entry name" value="BLL6722 PROTEIN"/>
    <property type="match status" value="1"/>
</dbReference>
<dbReference type="EMBL" id="CAKLPX010000003">
    <property type="protein sequence ID" value="CAH0992304.1"/>
    <property type="molecule type" value="Genomic_DNA"/>
</dbReference>
<evidence type="ECO:0000256" key="1">
    <source>
        <dbReference type="ARBA" id="ARBA00004196"/>
    </source>
</evidence>
<feature type="signal peptide" evidence="8">
    <location>
        <begin position="1"/>
        <end position="22"/>
    </location>
</feature>
<feature type="domain" description="Cytochrome c" evidence="9">
    <location>
        <begin position="287"/>
        <end position="458"/>
    </location>
</feature>
<keyword evidence="4 8" id="KW-0732">Signal</keyword>
<reference evidence="10" key="1">
    <citation type="submission" date="2021-12" db="EMBL/GenBank/DDBJ databases">
        <authorList>
            <person name="Rodrigo-Torres L."/>
            <person name="Arahal R. D."/>
            <person name="Lucena T."/>
        </authorList>
    </citation>
    <scope>NUCLEOTIDE SEQUENCE</scope>
    <source>
        <strain evidence="10">CECT 8267</strain>
    </source>
</reference>
<comment type="subcellular location">
    <subcellularLocation>
        <location evidence="1">Cell envelope</location>
    </subcellularLocation>
</comment>
<keyword evidence="2 7" id="KW-0349">Heme</keyword>
<dbReference type="InterPro" id="IPR009056">
    <property type="entry name" value="Cyt_c-like_dom"/>
</dbReference>
<dbReference type="RefSeq" id="WP_237444999.1">
    <property type="nucleotide sequence ID" value="NZ_CAKLPX010000003.1"/>
</dbReference>
<dbReference type="InterPro" id="IPR004852">
    <property type="entry name" value="Di-haem_cyt_c_peroxidsae"/>
</dbReference>
<dbReference type="PROSITE" id="PS51007">
    <property type="entry name" value="CYTC"/>
    <property type="match status" value="1"/>
</dbReference>
<protein>
    <recommendedName>
        <fullName evidence="9">Cytochrome c domain-containing protein</fullName>
    </recommendedName>
</protein>
<evidence type="ECO:0000313" key="10">
    <source>
        <dbReference type="EMBL" id="CAH0992304.1"/>
    </source>
</evidence>
<keyword evidence="6 7" id="KW-0408">Iron</keyword>
<proteinExistence type="predicted"/>
<evidence type="ECO:0000256" key="8">
    <source>
        <dbReference type="SAM" id="SignalP"/>
    </source>
</evidence>
<comment type="caution">
    <text evidence="10">The sequence shown here is derived from an EMBL/GenBank/DDBJ whole genome shotgun (WGS) entry which is preliminary data.</text>
</comment>
<name>A0ABN8EM23_9GAMM</name>
<organism evidence="10 11">
    <name type="scientific">Sinobacterium norvegicum</name>
    <dbReference type="NCBI Taxonomy" id="1641715"/>
    <lineage>
        <taxon>Bacteria</taxon>
        <taxon>Pseudomonadati</taxon>
        <taxon>Pseudomonadota</taxon>
        <taxon>Gammaproteobacteria</taxon>
        <taxon>Cellvibrionales</taxon>
        <taxon>Spongiibacteraceae</taxon>
        <taxon>Sinobacterium</taxon>
    </lineage>
</organism>
<feature type="chain" id="PRO_5045195061" description="Cytochrome c domain-containing protein" evidence="8">
    <location>
        <begin position="23"/>
        <end position="495"/>
    </location>
</feature>
<evidence type="ECO:0000313" key="11">
    <source>
        <dbReference type="Proteomes" id="UP000838100"/>
    </source>
</evidence>
<sequence length="495" mass="52324">MAFFRCGVIMPLYRVAALLLLAAVSGCDDNGRDAEQDVASAQLSQLITDQGLVGDPTVGRVLPSINDAKAQLGKKLFFTKALGGDSDAACVSCHHPMLGGGDNLSLSIGVGAVDADLLGQGRLHSSTAPHFDGGPTVPRNAPTTFNIALWDAVLFLDGRVESVGKTALLNGADGLGIRTPDVAFGEIDPEAGNNLTVAQARFPVTSAEEMRGFIFEADNDNQAVRRGLSLKLQGLAGWPAEFAAVYGSDEITYARIAEAIAAYENSQVFVDTPWRAFVEGDSQALSTAAVEGALLFFQPVDEGGAGCGGCHSGDFFTDEQFHVLATPQIGRGKGDSNGVTGNDDFGRYRETGEEQDKYRFRTPTLLNVAVTGPWGHAGAYTSLAATVEHMLDPEQAVANFDFDQLDPSIPVADTLINTDFALQQLLAQRQAGVAKVQRKVAYNDEDVANLVAFLQALTDPCVNNRACMSPWIVEPGETGQDDLVLLAIDAAGEGL</sequence>
<evidence type="ECO:0000256" key="7">
    <source>
        <dbReference type="PROSITE-ProRule" id="PRU00433"/>
    </source>
</evidence>
<dbReference type="InterPro" id="IPR036909">
    <property type="entry name" value="Cyt_c-like_dom_sf"/>
</dbReference>
<dbReference type="Gene3D" id="1.10.760.10">
    <property type="entry name" value="Cytochrome c-like domain"/>
    <property type="match status" value="2"/>
</dbReference>
<evidence type="ECO:0000256" key="3">
    <source>
        <dbReference type="ARBA" id="ARBA00022723"/>
    </source>
</evidence>
<evidence type="ECO:0000256" key="4">
    <source>
        <dbReference type="ARBA" id="ARBA00022729"/>
    </source>
</evidence>